<name>A0A6L2N0W7_TANCI</name>
<accession>A0A6L2N0W7</accession>
<evidence type="ECO:0008006" key="2">
    <source>
        <dbReference type="Google" id="ProtNLM"/>
    </source>
</evidence>
<organism evidence="1">
    <name type="scientific">Tanacetum cinerariifolium</name>
    <name type="common">Dalmatian daisy</name>
    <name type="synonym">Chrysanthemum cinerariifolium</name>
    <dbReference type="NCBI Taxonomy" id="118510"/>
    <lineage>
        <taxon>Eukaryota</taxon>
        <taxon>Viridiplantae</taxon>
        <taxon>Streptophyta</taxon>
        <taxon>Embryophyta</taxon>
        <taxon>Tracheophyta</taxon>
        <taxon>Spermatophyta</taxon>
        <taxon>Magnoliopsida</taxon>
        <taxon>eudicotyledons</taxon>
        <taxon>Gunneridae</taxon>
        <taxon>Pentapetalae</taxon>
        <taxon>asterids</taxon>
        <taxon>campanulids</taxon>
        <taxon>Asterales</taxon>
        <taxon>Asteraceae</taxon>
        <taxon>Asteroideae</taxon>
        <taxon>Anthemideae</taxon>
        <taxon>Anthemidinae</taxon>
        <taxon>Tanacetum</taxon>
    </lineage>
</organism>
<dbReference type="EMBL" id="BKCJ010007959">
    <property type="protein sequence ID" value="GEU79846.1"/>
    <property type="molecule type" value="Genomic_DNA"/>
</dbReference>
<evidence type="ECO:0000313" key="1">
    <source>
        <dbReference type="EMBL" id="GEU79846.1"/>
    </source>
</evidence>
<protein>
    <recommendedName>
        <fullName evidence="2">Integrase, catalytic region, zinc finger, CCHC-type, peptidase aspartic, catalytic</fullName>
    </recommendedName>
</protein>
<comment type="caution">
    <text evidence="1">The sequence shown here is derived from an EMBL/GenBank/DDBJ whole genome shotgun (WGS) entry which is preliminary data.</text>
</comment>
<gene>
    <name evidence="1" type="ORF">Tci_051824</name>
</gene>
<reference evidence="1" key="1">
    <citation type="journal article" date="2019" name="Sci. Rep.">
        <title>Draft genome of Tanacetum cinerariifolium, the natural source of mosquito coil.</title>
        <authorList>
            <person name="Yamashiro T."/>
            <person name="Shiraishi A."/>
            <person name="Satake H."/>
            <person name="Nakayama K."/>
        </authorList>
    </citation>
    <scope>NUCLEOTIDE SEQUENCE</scope>
</reference>
<sequence length="112" mass="12853">MPSVGDRWDFDDGKDRWASDSEYTEHGIMILELVENDPLIWPTIEENMVTRTNKYAELSVAEKIQADCDLKATNIIFQGLPVDIYSVVNPHKVAKDLWERIQLLMQGTSLTK</sequence>
<dbReference type="AlphaFoldDB" id="A0A6L2N0W7"/>
<proteinExistence type="predicted"/>